<dbReference type="Proteomes" id="UP001607303">
    <property type="component" value="Unassembled WGS sequence"/>
</dbReference>
<reference evidence="2 3" key="1">
    <citation type="journal article" date="2024" name="Ann. Entomol. Soc. Am.">
        <title>Genomic analyses of the southern and eastern yellowjacket wasps (Hymenoptera: Vespidae) reveal evolutionary signatures of social life.</title>
        <authorList>
            <person name="Catto M.A."/>
            <person name="Caine P.B."/>
            <person name="Orr S.E."/>
            <person name="Hunt B.G."/>
            <person name="Goodisman M.A.D."/>
        </authorList>
    </citation>
    <scope>NUCLEOTIDE SEQUENCE [LARGE SCALE GENOMIC DNA]</scope>
    <source>
        <strain evidence="2">232</strain>
        <tissue evidence="2">Head and thorax</tissue>
    </source>
</reference>
<evidence type="ECO:0000256" key="1">
    <source>
        <dbReference type="SAM" id="MobiDB-lite"/>
    </source>
</evidence>
<protein>
    <submittedName>
        <fullName evidence="2">Uncharacterized protein</fullName>
    </submittedName>
</protein>
<organism evidence="2 3">
    <name type="scientific">Vespula maculifrons</name>
    <name type="common">Eastern yellow jacket</name>
    <name type="synonym">Wasp</name>
    <dbReference type="NCBI Taxonomy" id="7453"/>
    <lineage>
        <taxon>Eukaryota</taxon>
        <taxon>Metazoa</taxon>
        <taxon>Ecdysozoa</taxon>
        <taxon>Arthropoda</taxon>
        <taxon>Hexapoda</taxon>
        <taxon>Insecta</taxon>
        <taxon>Pterygota</taxon>
        <taxon>Neoptera</taxon>
        <taxon>Endopterygota</taxon>
        <taxon>Hymenoptera</taxon>
        <taxon>Apocrita</taxon>
        <taxon>Aculeata</taxon>
        <taxon>Vespoidea</taxon>
        <taxon>Vespidae</taxon>
        <taxon>Vespinae</taxon>
        <taxon>Vespula</taxon>
    </lineage>
</organism>
<keyword evidence="3" id="KW-1185">Reference proteome</keyword>
<evidence type="ECO:0000313" key="2">
    <source>
        <dbReference type="EMBL" id="KAL2748814.1"/>
    </source>
</evidence>
<gene>
    <name evidence="2" type="ORF">V1477_002934</name>
</gene>
<accession>A0ABD2CVW5</accession>
<sequence length="73" mass="8077">MGSVYSLSLVDGYISREDSLEERKSSGNQSQAFLRDGGGEGLDECSPGYRFPMLPVEEAQRPIPEKAQNYGEF</sequence>
<dbReference type="EMBL" id="JAYRBN010000030">
    <property type="protein sequence ID" value="KAL2748814.1"/>
    <property type="molecule type" value="Genomic_DNA"/>
</dbReference>
<name>A0ABD2CVW5_VESMC</name>
<comment type="caution">
    <text evidence="2">The sequence shown here is derived from an EMBL/GenBank/DDBJ whole genome shotgun (WGS) entry which is preliminary data.</text>
</comment>
<evidence type="ECO:0000313" key="3">
    <source>
        <dbReference type="Proteomes" id="UP001607303"/>
    </source>
</evidence>
<feature type="region of interest" description="Disordered" evidence="1">
    <location>
        <begin position="20"/>
        <end position="49"/>
    </location>
</feature>
<proteinExistence type="predicted"/>
<dbReference type="AlphaFoldDB" id="A0ABD2CVW5"/>